<dbReference type="PANTHER" id="PTHR32410">
    <property type="entry name" value="CYSTEINE/HISTIDINE-RICH C1 DOMAIN FAMILY PROTEIN"/>
    <property type="match status" value="1"/>
</dbReference>
<evidence type="ECO:0000256" key="1">
    <source>
        <dbReference type="ARBA" id="ARBA00022723"/>
    </source>
</evidence>
<keyword evidence="1" id="KW-0479">Metal-binding</keyword>
<dbReference type="PANTHER" id="PTHR32410:SF162">
    <property type="entry name" value="CHP-RICH ZINC FINGER PROTEIN-LIKE-RELATED"/>
    <property type="match status" value="1"/>
</dbReference>
<evidence type="ECO:0000313" key="7">
    <source>
        <dbReference type="EMBL" id="ESQ50780.1"/>
    </source>
</evidence>
<dbReference type="InterPro" id="IPR054483">
    <property type="entry name" value="DC1-like_CT"/>
</dbReference>
<dbReference type="AlphaFoldDB" id="V4LJQ2"/>
<dbReference type="Pfam" id="PF22926">
    <property type="entry name" value="C1-like_CT"/>
    <property type="match status" value="1"/>
</dbReference>
<evidence type="ECO:0000256" key="4">
    <source>
        <dbReference type="ARBA" id="ARBA00022833"/>
    </source>
</evidence>
<dbReference type="InterPro" id="IPR001965">
    <property type="entry name" value="Znf_PHD"/>
</dbReference>
<dbReference type="KEGG" id="eus:EUTSA_v10022573mg"/>
<accession>V4LJQ2</accession>
<dbReference type="Proteomes" id="UP000030689">
    <property type="component" value="Unassembled WGS sequence"/>
</dbReference>
<dbReference type="InterPro" id="IPR004146">
    <property type="entry name" value="DC1"/>
</dbReference>
<dbReference type="OrthoDB" id="938199at2759"/>
<name>V4LJQ2_EUTSA</name>
<organism evidence="7 8">
    <name type="scientific">Eutrema salsugineum</name>
    <name type="common">Saltwater cress</name>
    <name type="synonym">Sisymbrium salsugineum</name>
    <dbReference type="NCBI Taxonomy" id="72664"/>
    <lineage>
        <taxon>Eukaryota</taxon>
        <taxon>Viridiplantae</taxon>
        <taxon>Streptophyta</taxon>
        <taxon>Embryophyta</taxon>
        <taxon>Tracheophyta</taxon>
        <taxon>Spermatophyta</taxon>
        <taxon>Magnoliopsida</taxon>
        <taxon>eudicotyledons</taxon>
        <taxon>Gunneridae</taxon>
        <taxon>Pentapetalae</taxon>
        <taxon>rosids</taxon>
        <taxon>malvids</taxon>
        <taxon>Brassicales</taxon>
        <taxon>Brassicaceae</taxon>
        <taxon>Eutremeae</taxon>
        <taxon>Eutrema</taxon>
    </lineage>
</organism>
<dbReference type="Gramene" id="ESQ50780">
    <property type="protein sequence ID" value="ESQ50780"/>
    <property type="gene ID" value="EUTSA_v10022573mg"/>
</dbReference>
<dbReference type="InterPro" id="IPR053192">
    <property type="entry name" value="Vacuole_Formation_Reg"/>
</dbReference>
<dbReference type="SUPFAM" id="SSF57889">
    <property type="entry name" value="Cysteine-rich domain"/>
    <property type="match status" value="5"/>
</dbReference>
<dbReference type="OMA" id="HRMAVEN"/>
<keyword evidence="4" id="KW-0862">Zinc</keyword>
<dbReference type="InterPro" id="IPR013083">
    <property type="entry name" value="Znf_RING/FYVE/PHD"/>
</dbReference>
<evidence type="ECO:0000256" key="2">
    <source>
        <dbReference type="ARBA" id="ARBA00022737"/>
    </source>
</evidence>
<dbReference type="InterPro" id="IPR046349">
    <property type="entry name" value="C1-like_sf"/>
</dbReference>
<dbReference type="PROSITE" id="PS50178">
    <property type="entry name" value="ZF_FYVE"/>
    <property type="match status" value="1"/>
</dbReference>
<reference evidence="7 8" key="1">
    <citation type="journal article" date="2013" name="Front. Plant Sci.">
        <title>The Reference Genome of the Halophytic Plant Eutrema salsugineum.</title>
        <authorList>
            <person name="Yang R."/>
            <person name="Jarvis D.E."/>
            <person name="Chen H."/>
            <person name="Beilstein M.A."/>
            <person name="Grimwood J."/>
            <person name="Jenkins J."/>
            <person name="Shu S."/>
            <person name="Prochnik S."/>
            <person name="Xin M."/>
            <person name="Ma C."/>
            <person name="Schmutz J."/>
            <person name="Wing R.A."/>
            <person name="Mitchell-Olds T."/>
            <person name="Schumaker K.S."/>
            <person name="Wang X."/>
        </authorList>
    </citation>
    <scope>NUCLEOTIDE SEQUENCE [LARGE SCALE GENOMIC DNA]</scope>
</reference>
<dbReference type="Pfam" id="PF03107">
    <property type="entry name" value="C1_2"/>
    <property type="match status" value="7"/>
</dbReference>
<keyword evidence="8" id="KW-1185">Reference proteome</keyword>
<dbReference type="STRING" id="72664.V4LJQ2"/>
<evidence type="ECO:0000313" key="8">
    <source>
        <dbReference type="Proteomes" id="UP000030689"/>
    </source>
</evidence>
<feature type="domain" description="FYVE-type" evidence="6">
    <location>
        <begin position="273"/>
        <end position="344"/>
    </location>
</feature>
<dbReference type="SMART" id="SM00249">
    <property type="entry name" value="PHD"/>
    <property type="match status" value="4"/>
</dbReference>
<dbReference type="GO" id="GO:0008270">
    <property type="term" value="F:zinc ion binding"/>
    <property type="evidence" value="ECO:0007669"/>
    <property type="project" value="UniProtKB-KW"/>
</dbReference>
<protein>
    <recommendedName>
        <fullName evidence="6">FYVE-type domain-containing protein</fullName>
    </recommendedName>
</protein>
<dbReference type="EMBL" id="KI517392">
    <property type="protein sequence ID" value="ESQ50780.1"/>
    <property type="molecule type" value="Genomic_DNA"/>
</dbReference>
<dbReference type="InterPro" id="IPR017455">
    <property type="entry name" value="Znf_FYVE-rel"/>
</dbReference>
<gene>
    <name evidence="7" type="ORF">EUTSA_v10022573mg</name>
</gene>
<evidence type="ECO:0000256" key="3">
    <source>
        <dbReference type="ARBA" id="ARBA00022771"/>
    </source>
</evidence>
<keyword evidence="2" id="KW-0677">Repeat</keyword>
<keyword evidence="3 5" id="KW-0863">Zinc-finger</keyword>
<dbReference type="eggNOG" id="ENOG502RANS">
    <property type="taxonomic scope" value="Eukaryota"/>
</dbReference>
<sequence length="749" mass="86225">MVSLSETEDKRIEITMEEVTEFHDHPLTPFTRFVSGRCVACCSPLDNESYIYGGYRCNELGCKAVFHKECVEALPEITHASHPDHPLKLIRNHESMLIICSMCQADWFEIGYCCSICEFYLHLRCAWRTTQLVLPENSHGHEHPLQLSLGDLSSSFVDYHGEEICKVCHSTISDYEFGYRCQQQCGFVLHVGCVYLAAPGGYSHGHEHPLQVSLGDPSEGLEHCEVCSVPISVKEYANRCQQCKFILHVGCFYEAYHTSHPKHKLKSHKCTRDDAAKKCLLCGIGFNRIVTLHHCDVCHFKICERCMHSQPPLAVLSSRTHEHQLHLVPRHIKFTCDACGTQGDQSPYFCLQCNFMIHRECIDLPRVININRHDHRVYYTIRLGLGHGEWKCKFCRQKVDGFYGGYSCYKCSDKKIVFHLRCATRKDVWDQVELEGTPEEEEIPPFQVIGDDNTTIKHVSHDHNLEINKDGMIQPESIRCTACVFQICSEPSFYSCKQCVFFLHEKCANLPLKKRHVCHNLPFTLRTDSLKKMSTCELCREHFSGFRYESGTITLDVRCGTVTDSVVHDSHAHRLYYTTCGFLSSTSCSVCNKRISASFSCDWCEFRLCYWCVVLPQKVMRHRYDDHPLFLSYGESNVDEYYWCEACETKLNPKKWFYTCKHCGVVLHISCGFGILSYVMPGTRSSRIFDRSEKVVDNTSICRKLCCVCNSRCRLPTILSYQWDGYTCSYNCYSYVTEIYRAVSSDSDE</sequence>
<proteinExistence type="predicted"/>
<evidence type="ECO:0000259" key="6">
    <source>
        <dbReference type="PROSITE" id="PS50178"/>
    </source>
</evidence>
<dbReference type="Gene3D" id="3.30.40.10">
    <property type="entry name" value="Zinc/RING finger domain, C3HC4 (zinc finger)"/>
    <property type="match status" value="1"/>
</dbReference>
<evidence type="ECO:0000256" key="5">
    <source>
        <dbReference type="PROSITE-ProRule" id="PRU00091"/>
    </source>
</evidence>